<keyword evidence="8" id="KW-1185">Reference proteome</keyword>
<evidence type="ECO:0000256" key="4">
    <source>
        <dbReference type="ARBA" id="ARBA00022989"/>
    </source>
</evidence>
<evidence type="ECO:0000256" key="2">
    <source>
        <dbReference type="ARBA" id="ARBA00022475"/>
    </source>
</evidence>
<dbReference type="PANTHER" id="PTHR38825">
    <property type="entry name" value="LYSINE EXPORTER PROTEIN (LYSE/YGGA)"/>
    <property type="match status" value="1"/>
</dbReference>
<sequence>MTAPSDKTPTMHCGNLNGLRAVNLRPHCRQERLVISSLLSGTLLGLSVAVPFGPVSLVCVQRTLLNGIRHGIASGVGAATAHGLFSGVAIASAGFIALALSQWYPAIRFVSATVLVVLGMRTVAKGPGKPEASPQSGQSAAYVAGLLLALSNPMTILPYAAIASTSVMAANGQDADPTWTIIGVVLGAASWYTTLSGSVWLLRGGLSQRVLSWLNRLAGAVLIGFGILVGLS</sequence>
<organism evidence="7 8">
    <name type="scientific">Caballeronia mineralivorans PML1(12)</name>
    <dbReference type="NCBI Taxonomy" id="908627"/>
    <lineage>
        <taxon>Bacteria</taxon>
        <taxon>Pseudomonadati</taxon>
        <taxon>Pseudomonadota</taxon>
        <taxon>Betaproteobacteria</taxon>
        <taxon>Burkholderiales</taxon>
        <taxon>Burkholderiaceae</taxon>
        <taxon>Caballeronia</taxon>
    </lineage>
</organism>
<protein>
    <recommendedName>
        <fullName evidence="9">Lysine transporter LysE</fullName>
    </recommendedName>
</protein>
<proteinExistence type="predicted"/>
<evidence type="ECO:0000313" key="7">
    <source>
        <dbReference type="EMBL" id="KLU25732.1"/>
    </source>
</evidence>
<keyword evidence="3 6" id="KW-0812">Transmembrane</keyword>
<keyword evidence="5 6" id="KW-0472">Membrane</keyword>
<dbReference type="GO" id="GO:0005886">
    <property type="term" value="C:plasma membrane"/>
    <property type="evidence" value="ECO:0007669"/>
    <property type="project" value="UniProtKB-SubCell"/>
</dbReference>
<evidence type="ECO:0008006" key="9">
    <source>
        <dbReference type="Google" id="ProtNLM"/>
    </source>
</evidence>
<evidence type="ECO:0000256" key="1">
    <source>
        <dbReference type="ARBA" id="ARBA00004651"/>
    </source>
</evidence>
<keyword evidence="2" id="KW-1003">Cell membrane</keyword>
<feature type="transmembrane region" description="Helical" evidence="6">
    <location>
        <begin position="72"/>
        <end position="97"/>
    </location>
</feature>
<feature type="transmembrane region" description="Helical" evidence="6">
    <location>
        <begin position="140"/>
        <end position="161"/>
    </location>
</feature>
<evidence type="ECO:0000256" key="5">
    <source>
        <dbReference type="ARBA" id="ARBA00023136"/>
    </source>
</evidence>
<dbReference type="GO" id="GO:0006865">
    <property type="term" value="P:amino acid transport"/>
    <property type="evidence" value="ECO:0007669"/>
    <property type="project" value="InterPro"/>
</dbReference>
<dbReference type="PATRIC" id="fig|908627.4.peg.2804"/>
<dbReference type="InterPro" id="IPR001123">
    <property type="entry name" value="LeuE-type"/>
</dbReference>
<dbReference type="AlphaFoldDB" id="A0A0J1CYV7"/>
<feature type="transmembrane region" description="Helical" evidence="6">
    <location>
        <begin position="181"/>
        <end position="201"/>
    </location>
</feature>
<evidence type="ECO:0000313" key="8">
    <source>
        <dbReference type="Proteomes" id="UP000035963"/>
    </source>
</evidence>
<feature type="transmembrane region" description="Helical" evidence="6">
    <location>
        <begin position="213"/>
        <end position="231"/>
    </location>
</feature>
<dbReference type="Pfam" id="PF01810">
    <property type="entry name" value="LysE"/>
    <property type="match status" value="1"/>
</dbReference>
<comment type="caution">
    <text evidence="7">The sequence shown here is derived from an EMBL/GenBank/DDBJ whole genome shotgun (WGS) entry which is preliminary data.</text>
</comment>
<reference evidence="7 8" key="1">
    <citation type="journal article" date="2015" name="Genome Announc.">
        <title>Draft Genome Sequence of Burkholderia sp. Strain PML1(12), an Ectomycorrhizosphere-Inhabiting Bacterium with Effective Mineral-Weathering Ability.</title>
        <authorList>
            <person name="Uroz S."/>
            <person name="Oger P."/>
        </authorList>
    </citation>
    <scope>NUCLEOTIDE SEQUENCE [LARGE SCALE GENOMIC DNA]</scope>
    <source>
        <strain evidence="8">PML1(12)</strain>
    </source>
</reference>
<accession>A0A0J1CYV7</accession>
<evidence type="ECO:0000256" key="3">
    <source>
        <dbReference type="ARBA" id="ARBA00022692"/>
    </source>
</evidence>
<dbReference type="PANTHER" id="PTHR38825:SF2">
    <property type="entry name" value="LYSINE TRANSPORTER LYSE"/>
    <property type="match status" value="1"/>
</dbReference>
<name>A0A0J1CYV7_9BURK</name>
<keyword evidence="4 6" id="KW-1133">Transmembrane helix</keyword>
<dbReference type="EMBL" id="AEJF01000085">
    <property type="protein sequence ID" value="KLU25732.1"/>
    <property type="molecule type" value="Genomic_DNA"/>
</dbReference>
<feature type="transmembrane region" description="Helical" evidence="6">
    <location>
        <begin position="33"/>
        <end position="60"/>
    </location>
</feature>
<gene>
    <name evidence="7" type="ORF">EOS_12620</name>
</gene>
<evidence type="ECO:0000256" key="6">
    <source>
        <dbReference type="SAM" id="Phobius"/>
    </source>
</evidence>
<dbReference type="Proteomes" id="UP000035963">
    <property type="component" value="Unassembled WGS sequence"/>
</dbReference>
<comment type="subcellular location">
    <subcellularLocation>
        <location evidence="1">Cell membrane</location>
        <topology evidence="1">Multi-pass membrane protein</topology>
    </subcellularLocation>
</comment>